<keyword evidence="7" id="KW-0808">Transferase</keyword>
<evidence type="ECO:0000256" key="6">
    <source>
        <dbReference type="ARBA" id="ARBA00022676"/>
    </source>
</evidence>
<feature type="transmembrane region" description="Helical" evidence="21">
    <location>
        <begin position="155"/>
        <end position="175"/>
    </location>
</feature>
<dbReference type="EMBL" id="JADGJW010000191">
    <property type="protein sequence ID" value="KAJ3222116.1"/>
    <property type="molecule type" value="Genomic_DNA"/>
</dbReference>
<feature type="coiled-coil region" evidence="19">
    <location>
        <begin position="1045"/>
        <end position="1075"/>
    </location>
</feature>
<dbReference type="Proteomes" id="UP001211065">
    <property type="component" value="Unassembled WGS sequence"/>
</dbReference>
<dbReference type="Pfam" id="PF01412">
    <property type="entry name" value="ArfGap"/>
    <property type="match status" value="1"/>
</dbReference>
<keyword evidence="6" id="KW-0328">Glycosyltransferase</keyword>
<evidence type="ECO:0000256" key="18">
    <source>
        <dbReference type="PROSITE-ProRule" id="PRU00288"/>
    </source>
</evidence>
<evidence type="ECO:0000256" key="15">
    <source>
        <dbReference type="ARBA" id="ARBA00023136"/>
    </source>
</evidence>
<evidence type="ECO:0000256" key="21">
    <source>
        <dbReference type="SAM" id="Phobius"/>
    </source>
</evidence>
<evidence type="ECO:0000256" key="20">
    <source>
        <dbReference type="SAM" id="MobiDB-lite"/>
    </source>
</evidence>
<gene>
    <name evidence="24" type="ORF">HK099_002695</name>
</gene>
<keyword evidence="13" id="KW-0862">Zinc</keyword>
<dbReference type="GO" id="GO:0005789">
    <property type="term" value="C:endoplasmic reticulum membrane"/>
    <property type="evidence" value="ECO:0007669"/>
    <property type="project" value="UniProtKB-SubCell"/>
</dbReference>
<keyword evidence="9" id="KW-0479">Metal-binding</keyword>
<evidence type="ECO:0000256" key="14">
    <source>
        <dbReference type="ARBA" id="ARBA00022989"/>
    </source>
</evidence>
<dbReference type="PANTHER" id="PTHR10050">
    <property type="entry name" value="DOLICHYL-PHOSPHATE-MANNOSE--PROTEIN MANNOSYLTRANSFERASE"/>
    <property type="match status" value="1"/>
</dbReference>
<feature type="compositionally biased region" description="Polar residues" evidence="20">
    <location>
        <begin position="1078"/>
        <end position="1099"/>
    </location>
</feature>
<feature type="region of interest" description="Disordered" evidence="20">
    <location>
        <begin position="1077"/>
        <end position="1112"/>
    </location>
</feature>
<keyword evidence="10" id="KW-0677">Repeat</keyword>
<feature type="transmembrane region" description="Helical" evidence="21">
    <location>
        <begin position="130"/>
        <end position="149"/>
    </location>
</feature>
<evidence type="ECO:0000256" key="9">
    <source>
        <dbReference type="ARBA" id="ARBA00022723"/>
    </source>
</evidence>
<evidence type="ECO:0000256" key="4">
    <source>
        <dbReference type="ARBA" id="ARBA00012839"/>
    </source>
</evidence>
<dbReference type="InterPro" id="IPR038508">
    <property type="entry name" value="ArfGAP_dom_sf"/>
</dbReference>
<evidence type="ECO:0000256" key="3">
    <source>
        <dbReference type="ARBA" id="ARBA00007222"/>
    </source>
</evidence>
<dbReference type="InterPro" id="IPR036300">
    <property type="entry name" value="MIR_dom_sf"/>
</dbReference>
<dbReference type="SMART" id="SM00472">
    <property type="entry name" value="MIR"/>
    <property type="match status" value="3"/>
</dbReference>
<feature type="domain" description="Arf-GAP" evidence="22">
    <location>
        <begin position="767"/>
        <end position="884"/>
    </location>
</feature>
<protein>
    <recommendedName>
        <fullName evidence="4">dolichyl-phosphate-mannose--protein mannosyltransferase</fullName>
        <ecNumber evidence="4">2.4.1.109</ecNumber>
    </recommendedName>
</protein>
<keyword evidence="5" id="KW-0343">GTPase activation</keyword>
<dbReference type="GO" id="GO:0005096">
    <property type="term" value="F:GTPase activator activity"/>
    <property type="evidence" value="ECO:0007669"/>
    <property type="project" value="UniProtKB-KW"/>
</dbReference>
<accession>A0AAD5XWP0</accession>
<sequence>MSSEIRKRNSSRSRDKSNERVREPSPDRKSFDQLKKERVILEDIRSSGGGVIHFGKFASYYLERTYYFDVHPPLGKLLLAAGYDGHFHFDKIGDKYLENNVPYVGLRLWPAFCGASVVPICFLTMKEMGFSFPGALFGAALLLFDNALITQSRLILLDSMLLLFFVMSGYAWVKFYKTRHNAFSQEWWLWLVLTGISLSLTIGYVDAKIFEHLLTSKFRVKMVGLFTFGSVGAAVIIELWDLLDYRKGLTMRQFGNHFAARALCLIVLPFVLYLSFFYIHFSVLIYSGPGDAFMSTTFQQGLLGNEIATKSSSIPYHANVTFKGRAYSVYLHSHIDRYPLRYKDDRVSSQGQQVTGYPHKDVNNLWEIYPVDDSEKPYELDELEVKNGVRYVKEGDTVRLRHVLTNSYLLTHDVASPLTTTNMEMTTWPANDTSRFDDTVWLIESSDVETSSYLKSKKDLFKIISKKHKVCVHSNKGTLPEWGFKQQEINGNKAKKDDPENLWAIDEVQHERIVNGTEIGEEVEAVEPQKKKLSFLSKFFELQRLMISHNSGLTKPHPYSSTPITWPFVLRGISFWENKEGLRQIYLLGNPIVWWISTLGVFMFPALWLMDRLFLQRNIDDFGLHARRWFDRSVGFLWLTWALHWVPFFIMGRMLFLHHYLPSFIYSTMIAAGVFEFLGRVVNQIMPLHVMQNKKAPIGSWLVTQGSAYYWLFLLLCGLFCLASAYYFAPLTYGSGFPSIEALRGRKWFESWDLQLMSLTLEKNEINEIFKHLQKQRANKVCFDCGAKNPTWSTVTFGVYICLDCSSVHRNMGVHISFVRSVLLDTWSIEQLRVMKIGGNQNATEFFSQYGGTGKFQDGKSKYTSRAAVMYKDKLKKLVDEDELRYPGRIVFEDVAVEVSTSVAANQDDFFSDFGLNTSKGNQVTQSQPVFEKRQLSFGVATAPVKQNQTSFSSDGNPVKQSGSVSSFNSISSEPLSVNLSTSQADDVFNNVNNTFGSTATNQKSFQSVHPAYSQSNAPSSVTSTSFLKANKKSLGAKKATKTINFDEAERKAKMEEEKRKLEEVELKNRELEDVTRHFTTPSKSNSDFSVKSLNSNRSGYPDTSKVANGNNNDEMMDRLGIGFGKLNTISKNTTSNSGGFGATGGFGSMGGGNSSQEETGDATKRFNTAKAISSDQYFGRGNYDEAAANEARDRLRNFQGKSGFGSSDYYGRDESRPLNAAQGGDVLGDVGESAREFASKFAVQAQEDLNSLKRVVNVGSQKLGEMLSDIQNRYQ</sequence>
<comment type="pathway">
    <text evidence="2">Protein modification; protein glycosylation.</text>
</comment>
<dbReference type="Pfam" id="PF16192">
    <property type="entry name" value="PMT_4TMC"/>
    <property type="match status" value="1"/>
</dbReference>
<dbReference type="InterPro" id="IPR001164">
    <property type="entry name" value="ArfGAP_dom"/>
</dbReference>
<dbReference type="Gene3D" id="1.10.220.150">
    <property type="entry name" value="Arf GTPase activating protein"/>
    <property type="match status" value="1"/>
</dbReference>
<keyword evidence="11 18" id="KW-0863">Zinc-finger</keyword>
<dbReference type="EC" id="2.4.1.109" evidence="4"/>
<dbReference type="InterPro" id="IPR032421">
    <property type="entry name" value="PMT_4TMC"/>
</dbReference>
<evidence type="ECO:0000256" key="11">
    <source>
        <dbReference type="ARBA" id="ARBA00022771"/>
    </source>
</evidence>
<evidence type="ECO:0000256" key="10">
    <source>
        <dbReference type="ARBA" id="ARBA00022737"/>
    </source>
</evidence>
<dbReference type="AlphaFoldDB" id="A0AAD5XWP0"/>
<evidence type="ECO:0000256" key="7">
    <source>
        <dbReference type="ARBA" id="ARBA00022679"/>
    </source>
</evidence>
<feature type="compositionally biased region" description="Gly residues" evidence="20">
    <location>
        <begin position="1141"/>
        <end position="1154"/>
    </location>
</feature>
<proteinExistence type="inferred from homology"/>
<evidence type="ECO:0000256" key="17">
    <source>
        <dbReference type="ARBA" id="ARBA00045102"/>
    </source>
</evidence>
<comment type="catalytic activity">
    <reaction evidence="17">
        <text>a di-trans,poly-cis-dolichyl beta-D-mannosyl phosphate + L-seryl-[protein] = 3-O-(alpha-D-mannosyl)-L-seryl-[protein] + a di-trans,poly-cis-dolichyl phosphate + H(+)</text>
        <dbReference type="Rhea" id="RHEA:17377"/>
        <dbReference type="Rhea" id="RHEA-COMP:9863"/>
        <dbReference type="Rhea" id="RHEA-COMP:13546"/>
        <dbReference type="Rhea" id="RHEA-COMP:19498"/>
        <dbReference type="Rhea" id="RHEA-COMP:19501"/>
        <dbReference type="ChEBI" id="CHEBI:15378"/>
        <dbReference type="ChEBI" id="CHEBI:29999"/>
        <dbReference type="ChEBI" id="CHEBI:57683"/>
        <dbReference type="ChEBI" id="CHEBI:58211"/>
        <dbReference type="ChEBI" id="CHEBI:137321"/>
        <dbReference type="EC" id="2.4.1.109"/>
    </reaction>
</comment>
<dbReference type="Gene3D" id="2.80.10.50">
    <property type="match status" value="1"/>
</dbReference>
<evidence type="ECO:0000256" key="13">
    <source>
        <dbReference type="ARBA" id="ARBA00022833"/>
    </source>
</evidence>
<keyword evidence="12" id="KW-0256">Endoplasmic reticulum</keyword>
<dbReference type="PRINTS" id="PR00405">
    <property type="entry name" value="REVINTRACTNG"/>
</dbReference>
<evidence type="ECO:0000313" key="24">
    <source>
        <dbReference type="EMBL" id="KAJ3222116.1"/>
    </source>
</evidence>
<dbReference type="FunFam" id="1.10.220.150:FF:000004">
    <property type="entry name" value="Putative ADP-ribosylation factor GTPase-activating protein 2"/>
    <property type="match status" value="1"/>
</dbReference>
<dbReference type="InterPro" id="IPR016093">
    <property type="entry name" value="MIR_motif"/>
</dbReference>
<evidence type="ECO:0000256" key="1">
    <source>
        <dbReference type="ARBA" id="ARBA00004477"/>
    </source>
</evidence>
<feature type="domain" description="MIR" evidence="23">
    <location>
        <begin position="389"/>
        <end position="446"/>
    </location>
</feature>
<feature type="domain" description="MIR" evidence="23">
    <location>
        <begin position="311"/>
        <end position="371"/>
    </location>
</feature>
<feature type="transmembrane region" description="Helical" evidence="21">
    <location>
        <begin position="263"/>
        <end position="286"/>
    </location>
</feature>
<dbReference type="GO" id="GO:0004169">
    <property type="term" value="F:dolichyl-phosphate-mannose-protein mannosyltransferase activity"/>
    <property type="evidence" value="ECO:0007669"/>
    <property type="project" value="UniProtKB-EC"/>
</dbReference>
<dbReference type="CDD" id="cd23285">
    <property type="entry name" value="beta-trefoil_MIR_PMT4-like"/>
    <property type="match status" value="1"/>
</dbReference>
<feature type="transmembrane region" description="Helical" evidence="21">
    <location>
        <begin position="708"/>
        <end position="729"/>
    </location>
</feature>
<evidence type="ECO:0000256" key="19">
    <source>
        <dbReference type="SAM" id="Coils"/>
    </source>
</evidence>
<feature type="region of interest" description="Disordered" evidence="20">
    <location>
        <begin position="1"/>
        <end position="30"/>
    </location>
</feature>
<organism evidence="24 25">
    <name type="scientific">Clydaea vesicula</name>
    <dbReference type="NCBI Taxonomy" id="447962"/>
    <lineage>
        <taxon>Eukaryota</taxon>
        <taxon>Fungi</taxon>
        <taxon>Fungi incertae sedis</taxon>
        <taxon>Chytridiomycota</taxon>
        <taxon>Chytridiomycota incertae sedis</taxon>
        <taxon>Chytridiomycetes</taxon>
        <taxon>Lobulomycetales</taxon>
        <taxon>Lobulomycetaceae</taxon>
        <taxon>Clydaea</taxon>
    </lineage>
</organism>
<feature type="transmembrane region" description="Helical" evidence="21">
    <location>
        <begin position="225"/>
        <end position="243"/>
    </location>
</feature>
<keyword evidence="25" id="KW-1185">Reference proteome</keyword>
<dbReference type="PROSITE" id="PS50115">
    <property type="entry name" value="ARFGAP"/>
    <property type="match status" value="1"/>
</dbReference>
<feature type="transmembrane region" description="Helical" evidence="21">
    <location>
        <begin position="187"/>
        <end position="205"/>
    </location>
</feature>
<evidence type="ECO:0000256" key="2">
    <source>
        <dbReference type="ARBA" id="ARBA00004922"/>
    </source>
</evidence>
<feature type="region of interest" description="Disordered" evidence="20">
    <location>
        <begin position="1141"/>
        <end position="1162"/>
    </location>
</feature>
<evidence type="ECO:0000256" key="8">
    <source>
        <dbReference type="ARBA" id="ARBA00022692"/>
    </source>
</evidence>
<dbReference type="SUPFAM" id="SSF82109">
    <property type="entry name" value="MIR domain"/>
    <property type="match status" value="1"/>
</dbReference>
<feature type="transmembrane region" description="Helical" evidence="21">
    <location>
        <begin position="592"/>
        <end position="615"/>
    </location>
</feature>
<keyword evidence="8 21" id="KW-0812">Transmembrane</keyword>
<dbReference type="InterPro" id="IPR027005">
    <property type="entry name" value="PMT-like"/>
</dbReference>
<dbReference type="CDD" id="cd08831">
    <property type="entry name" value="ArfGap_ArfGap2_3_like"/>
    <property type="match status" value="1"/>
</dbReference>
<dbReference type="GO" id="GO:0008270">
    <property type="term" value="F:zinc ion binding"/>
    <property type="evidence" value="ECO:0007669"/>
    <property type="project" value="UniProtKB-KW"/>
</dbReference>
<feature type="transmembrane region" description="Helical" evidence="21">
    <location>
        <begin position="663"/>
        <end position="682"/>
    </location>
</feature>
<keyword evidence="19" id="KW-0175">Coiled coil</keyword>
<evidence type="ECO:0000313" key="25">
    <source>
        <dbReference type="Proteomes" id="UP001211065"/>
    </source>
</evidence>
<evidence type="ECO:0000256" key="16">
    <source>
        <dbReference type="ARBA" id="ARBA00045085"/>
    </source>
</evidence>
<name>A0AAD5XWP0_9FUNG</name>
<comment type="similarity">
    <text evidence="3">Belongs to the glycosyltransferase 39 family.</text>
</comment>
<evidence type="ECO:0000256" key="12">
    <source>
        <dbReference type="ARBA" id="ARBA00022824"/>
    </source>
</evidence>
<feature type="transmembrane region" description="Helical" evidence="21">
    <location>
        <begin position="636"/>
        <end position="657"/>
    </location>
</feature>
<evidence type="ECO:0000259" key="22">
    <source>
        <dbReference type="PROSITE" id="PS50115"/>
    </source>
</evidence>
<dbReference type="Pfam" id="PF02366">
    <property type="entry name" value="PMT"/>
    <property type="match status" value="1"/>
</dbReference>
<dbReference type="InterPro" id="IPR003342">
    <property type="entry name" value="ArnT-like_N"/>
</dbReference>
<comment type="subcellular location">
    <subcellularLocation>
        <location evidence="1">Endoplasmic reticulum membrane</location>
        <topology evidence="1">Multi-pass membrane protein</topology>
    </subcellularLocation>
</comment>
<keyword evidence="15 21" id="KW-0472">Membrane</keyword>
<evidence type="ECO:0000259" key="23">
    <source>
        <dbReference type="PROSITE" id="PS50919"/>
    </source>
</evidence>
<dbReference type="SMART" id="SM00105">
    <property type="entry name" value="ArfGap"/>
    <property type="match status" value="1"/>
</dbReference>
<reference evidence="24" key="1">
    <citation type="submission" date="2020-05" db="EMBL/GenBank/DDBJ databases">
        <title>Phylogenomic resolution of chytrid fungi.</title>
        <authorList>
            <person name="Stajich J.E."/>
            <person name="Amses K."/>
            <person name="Simmons R."/>
            <person name="Seto K."/>
            <person name="Myers J."/>
            <person name="Bonds A."/>
            <person name="Quandt C.A."/>
            <person name="Barry K."/>
            <person name="Liu P."/>
            <person name="Grigoriev I."/>
            <person name="Longcore J.E."/>
            <person name="James T.Y."/>
        </authorList>
    </citation>
    <scope>NUCLEOTIDE SEQUENCE</scope>
    <source>
        <strain evidence="24">JEL0476</strain>
    </source>
</reference>
<comment type="catalytic activity">
    <reaction evidence="16">
        <text>a di-trans,poly-cis-dolichyl beta-D-mannosyl phosphate + L-threonyl-[protein] = 3-O-(alpha-D-mannosyl)-L-threonyl-[protein] + a di-trans,poly-cis-dolichyl phosphate + H(+)</text>
        <dbReference type="Rhea" id="RHEA:53396"/>
        <dbReference type="Rhea" id="RHEA-COMP:11060"/>
        <dbReference type="Rhea" id="RHEA-COMP:13547"/>
        <dbReference type="Rhea" id="RHEA-COMP:19498"/>
        <dbReference type="Rhea" id="RHEA-COMP:19501"/>
        <dbReference type="ChEBI" id="CHEBI:15378"/>
        <dbReference type="ChEBI" id="CHEBI:30013"/>
        <dbReference type="ChEBI" id="CHEBI:57683"/>
        <dbReference type="ChEBI" id="CHEBI:58211"/>
        <dbReference type="ChEBI" id="CHEBI:137323"/>
        <dbReference type="EC" id="2.4.1.109"/>
    </reaction>
</comment>
<comment type="caution">
    <text evidence="24">The sequence shown here is derived from an EMBL/GenBank/DDBJ whole genome shotgun (WGS) entry which is preliminary data.</text>
</comment>
<dbReference type="PANTHER" id="PTHR10050:SF51">
    <property type="entry name" value="PROTEIN O-MANNOSYL-TRANSFERASE 1"/>
    <property type="match status" value="1"/>
</dbReference>
<dbReference type="InterPro" id="IPR037278">
    <property type="entry name" value="ARFGAP/RecO"/>
</dbReference>
<keyword evidence="14 21" id="KW-1133">Transmembrane helix</keyword>
<dbReference type="Pfam" id="PF02815">
    <property type="entry name" value="MIR"/>
    <property type="match status" value="1"/>
</dbReference>
<dbReference type="SUPFAM" id="SSF57863">
    <property type="entry name" value="ArfGap/RecO-like zinc finger"/>
    <property type="match status" value="1"/>
</dbReference>
<dbReference type="PROSITE" id="PS50919">
    <property type="entry name" value="MIR"/>
    <property type="match status" value="2"/>
</dbReference>
<evidence type="ECO:0000256" key="5">
    <source>
        <dbReference type="ARBA" id="ARBA00022468"/>
    </source>
</evidence>